<comment type="caution">
    <text evidence="1">The sequence shown here is derived from an EMBL/GenBank/DDBJ whole genome shotgun (WGS) entry which is preliminary data.</text>
</comment>
<gene>
    <name evidence="1" type="ORF">FCALED_LOCUS14576</name>
</gene>
<evidence type="ECO:0000313" key="2">
    <source>
        <dbReference type="Proteomes" id="UP000789570"/>
    </source>
</evidence>
<organism evidence="1 2">
    <name type="scientific">Funneliformis caledonium</name>
    <dbReference type="NCBI Taxonomy" id="1117310"/>
    <lineage>
        <taxon>Eukaryota</taxon>
        <taxon>Fungi</taxon>
        <taxon>Fungi incertae sedis</taxon>
        <taxon>Mucoromycota</taxon>
        <taxon>Glomeromycotina</taxon>
        <taxon>Glomeromycetes</taxon>
        <taxon>Glomerales</taxon>
        <taxon>Glomeraceae</taxon>
        <taxon>Funneliformis</taxon>
    </lineage>
</organism>
<sequence length="253" mass="29445">MSRRWKPSVTLIATGIIVPDLHFGPFLRNWWHVRILQENGTKIEQYYPFRVGMKIQVELKNRLFIIRVVQGNKHNNLLPGFLSLMMGIEDNNILDELVSDLSFQPFMISIQQQIKKINIMIYSIGMPAKQGAGCGFTSSFIYFKSKECALFFQTVNENRYSIRIYKENQFSEEFHGLDPNSVWKKIDILKEWSGVTLFSLDNSSVKKKLEQVSSHTIHNAKIHGRVFGHRCSAVPKPPMRKKIMPQEHKDQFE</sequence>
<dbReference type="OrthoDB" id="2340658at2759"/>
<name>A0A9N9I909_9GLOM</name>
<reference evidence="1" key="1">
    <citation type="submission" date="2021-06" db="EMBL/GenBank/DDBJ databases">
        <authorList>
            <person name="Kallberg Y."/>
            <person name="Tangrot J."/>
            <person name="Rosling A."/>
        </authorList>
    </citation>
    <scope>NUCLEOTIDE SEQUENCE</scope>
    <source>
        <strain evidence="1">UK204</strain>
    </source>
</reference>
<accession>A0A9N9I909</accession>
<proteinExistence type="predicted"/>
<dbReference type="Proteomes" id="UP000789570">
    <property type="component" value="Unassembled WGS sequence"/>
</dbReference>
<protein>
    <submittedName>
        <fullName evidence="1">13916_t:CDS:1</fullName>
    </submittedName>
</protein>
<keyword evidence="2" id="KW-1185">Reference proteome</keyword>
<dbReference type="EMBL" id="CAJVPQ010010885">
    <property type="protein sequence ID" value="CAG8724506.1"/>
    <property type="molecule type" value="Genomic_DNA"/>
</dbReference>
<evidence type="ECO:0000313" key="1">
    <source>
        <dbReference type="EMBL" id="CAG8724506.1"/>
    </source>
</evidence>
<dbReference type="AlphaFoldDB" id="A0A9N9I909"/>